<dbReference type="SUPFAM" id="SSF46785">
    <property type="entry name" value="Winged helix' DNA-binding domain"/>
    <property type="match status" value="1"/>
</dbReference>
<dbReference type="RefSeq" id="WP_345422248.1">
    <property type="nucleotide sequence ID" value="NZ_AP031496.1"/>
</dbReference>
<gene>
    <name evidence="6" type="ORF">GCM10025791_24200</name>
</gene>
<evidence type="ECO:0000313" key="6">
    <source>
        <dbReference type="EMBL" id="GAA4944418.1"/>
    </source>
</evidence>
<dbReference type="Proteomes" id="UP001409585">
    <property type="component" value="Unassembled WGS sequence"/>
</dbReference>
<dbReference type="Pfam" id="PF00126">
    <property type="entry name" value="HTH_1"/>
    <property type="match status" value="1"/>
</dbReference>
<proteinExistence type="inferred from homology"/>
<evidence type="ECO:0000313" key="7">
    <source>
        <dbReference type="Proteomes" id="UP001409585"/>
    </source>
</evidence>
<comment type="caution">
    <text evidence="6">The sequence shown here is derived from an EMBL/GenBank/DDBJ whole genome shotgun (WGS) entry which is preliminary data.</text>
</comment>
<dbReference type="EMBL" id="BAABLX010000023">
    <property type="protein sequence ID" value="GAA4944418.1"/>
    <property type="molecule type" value="Genomic_DNA"/>
</dbReference>
<dbReference type="InterPro" id="IPR036390">
    <property type="entry name" value="WH_DNA-bd_sf"/>
</dbReference>
<dbReference type="InterPro" id="IPR000847">
    <property type="entry name" value="LysR_HTH_N"/>
</dbReference>
<keyword evidence="4" id="KW-0804">Transcription</keyword>
<sequence>MDYHNSYLFVKVVSRGSYTDAAQELSVPASTLSRRIQQLEQQLGYQLLYRSARKLSLSEAGARFYHRRLPLY</sequence>
<evidence type="ECO:0000256" key="4">
    <source>
        <dbReference type="ARBA" id="ARBA00023163"/>
    </source>
</evidence>
<accession>A0AAV3U364</accession>
<keyword evidence="7" id="KW-1185">Reference proteome</keyword>
<dbReference type="GO" id="GO:0006351">
    <property type="term" value="P:DNA-templated transcription"/>
    <property type="evidence" value="ECO:0007669"/>
    <property type="project" value="TreeGrafter"/>
</dbReference>
<evidence type="ECO:0000256" key="3">
    <source>
        <dbReference type="ARBA" id="ARBA00023125"/>
    </source>
</evidence>
<dbReference type="PANTHER" id="PTHR30537:SF5">
    <property type="entry name" value="HTH-TYPE TRANSCRIPTIONAL ACTIVATOR TTDR-RELATED"/>
    <property type="match status" value="1"/>
</dbReference>
<keyword evidence="2" id="KW-0805">Transcription regulation</keyword>
<name>A0AAV3U364_9ALTE</name>
<evidence type="ECO:0000259" key="5">
    <source>
        <dbReference type="PROSITE" id="PS50931"/>
    </source>
</evidence>
<evidence type="ECO:0000256" key="2">
    <source>
        <dbReference type="ARBA" id="ARBA00023015"/>
    </source>
</evidence>
<dbReference type="InterPro" id="IPR036388">
    <property type="entry name" value="WH-like_DNA-bd_sf"/>
</dbReference>
<evidence type="ECO:0000256" key="1">
    <source>
        <dbReference type="ARBA" id="ARBA00009437"/>
    </source>
</evidence>
<organism evidence="6 7">
    <name type="scientific">Halioxenophilus aromaticivorans</name>
    <dbReference type="NCBI Taxonomy" id="1306992"/>
    <lineage>
        <taxon>Bacteria</taxon>
        <taxon>Pseudomonadati</taxon>
        <taxon>Pseudomonadota</taxon>
        <taxon>Gammaproteobacteria</taxon>
        <taxon>Alteromonadales</taxon>
        <taxon>Alteromonadaceae</taxon>
        <taxon>Halioxenophilus</taxon>
    </lineage>
</organism>
<feature type="domain" description="HTH lysR-type" evidence="5">
    <location>
        <begin position="1"/>
        <end position="58"/>
    </location>
</feature>
<reference evidence="7" key="1">
    <citation type="journal article" date="2019" name="Int. J. Syst. Evol. Microbiol.">
        <title>The Global Catalogue of Microorganisms (GCM) 10K type strain sequencing project: providing services to taxonomists for standard genome sequencing and annotation.</title>
        <authorList>
            <consortium name="The Broad Institute Genomics Platform"/>
            <consortium name="The Broad Institute Genome Sequencing Center for Infectious Disease"/>
            <person name="Wu L."/>
            <person name="Ma J."/>
        </authorList>
    </citation>
    <scope>NUCLEOTIDE SEQUENCE [LARGE SCALE GENOMIC DNA]</scope>
    <source>
        <strain evidence="7">JCM 19134</strain>
    </source>
</reference>
<dbReference type="PROSITE" id="PS50931">
    <property type="entry name" value="HTH_LYSR"/>
    <property type="match status" value="1"/>
</dbReference>
<dbReference type="AlphaFoldDB" id="A0AAV3U364"/>
<dbReference type="GO" id="GO:0043565">
    <property type="term" value="F:sequence-specific DNA binding"/>
    <property type="evidence" value="ECO:0007669"/>
    <property type="project" value="TreeGrafter"/>
</dbReference>
<dbReference type="PANTHER" id="PTHR30537">
    <property type="entry name" value="HTH-TYPE TRANSCRIPTIONAL REGULATOR"/>
    <property type="match status" value="1"/>
</dbReference>
<dbReference type="GO" id="GO:0003700">
    <property type="term" value="F:DNA-binding transcription factor activity"/>
    <property type="evidence" value="ECO:0007669"/>
    <property type="project" value="InterPro"/>
</dbReference>
<dbReference type="InterPro" id="IPR058163">
    <property type="entry name" value="LysR-type_TF_proteobact-type"/>
</dbReference>
<comment type="similarity">
    <text evidence="1">Belongs to the LysR transcriptional regulatory family.</text>
</comment>
<dbReference type="Gene3D" id="1.10.10.10">
    <property type="entry name" value="Winged helix-like DNA-binding domain superfamily/Winged helix DNA-binding domain"/>
    <property type="match status" value="1"/>
</dbReference>
<keyword evidence="3" id="KW-0238">DNA-binding</keyword>
<dbReference type="FunFam" id="1.10.10.10:FF:000001">
    <property type="entry name" value="LysR family transcriptional regulator"/>
    <property type="match status" value="1"/>
</dbReference>
<protein>
    <recommendedName>
        <fullName evidence="5">HTH lysR-type domain-containing protein</fullName>
    </recommendedName>
</protein>